<dbReference type="AlphaFoldDB" id="A0A8H4A2R4"/>
<gene>
    <name evidence="2" type="ORF">F8M41_011066</name>
</gene>
<evidence type="ECO:0000313" key="3">
    <source>
        <dbReference type="Proteomes" id="UP000439903"/>
    </source>
</evidence>
<accession>A0A8H4A2R4</accession>
<dbReference type="EMBL" id="WTPW01002276">
    <property type="protein sequence ID" value="KAF0388277.1"/>
    <property type="molecule type" value="Genomic_DNA"/>
</dbReference>
<comment type="caution">
    <text evidence="2">The sequence shown here is derived from an EMBL/GenBank/DDBJ whole genome shotgun (WGS) entry which is preliminary data.</text>
</comment>
<dbReference type="OrthoDB" id="2492074at2759"/>
<feature type="region of interest" description="Disordered" evidence="1">
    <location>
        <begin position="176"/>
        <end position="277"/>
    </location>
</feature>
<proteinExistence type="predicted"/>
<reference evidence="2 3" key="1">
    <citation type="journal article" date="2019" name="Environ. Microbiol.">
        <title>At the nexus of three kingdoms: the genome of the mycorrhizal fungus Gigaspora margarita provides insights into plant, endobacterial and fungal interactions.</title>
        <authorList>
            <person name="Venice F."/>
            <person name="Ghignone S."/>
            <person name="Salvioli di Fossalunga A."/>
            <person name="Amselem J."/>
            <person name="Novero M."/>
            <person name="Xianan X."/>
            <person name="Sedzielewska Toro K."/>
            <person name="Morin E."/>
            <person name="Lipzen A."/>
            <person name="Grigoriev I.V."/>
            <person name="Henrissat B."/>
            <person name="Martin F.M."/>
            <person name="Bonfante P."/>
        </authorList>
    </citation>
    <scope>NUCLEOTIDE SEQUENCE [LARGE SCALE GENOMIC DNA]</scope>
    <source>
        <strain evidence="2 3">BEG34</strain>
    </source>
</reference>
<sequence length="277" mass="32773">MKDQNKKDKEVNEKKKYQKQNIKYIPELDIEQNEIRRQFLESDKFNKANNIIFEAKTNNDSKYKSQFIEFVKLKKFLRDIIVYNSEKIKGNKFTPKARIWASTSKQNIKVCNKKEIVQVIEVFFKVEKDNDKDIKYTDLKFHEFRLDQFGFVGKNVSIEKMKTFFIKHKEINNQIRNRIKSTGNPPDNNNRIKSTKNPPDNNNRIQSTRNLPDNNNRIQSTGNLLDNNNRIQSTGNPSNNNNRIQSTRNLSNNNNRIQSTRNLPDNNNRIHPLDNNI</sequence>
<dbReference type="Proteomes" id="UP000439903">
    <property type="component" value="Unassembled WGS sequence"/>
</dbReference>
<protein>
    <submittedName>
        <fullName evidence="2">Uncharacterized protein</fullName>
    </submittedName>
</protein>
<evidence type="ECO:0000313" key="2">
    <source>
        <dbReference type="EMBL" id="KAF0388277.1"/>
    </source>
</evidence>
<keyword evidence="3" id="KW-1185">Reference proteome</keyword>
<name>A0A8H4A2R4_GIGMA</name>
<evidence type="ECO:0000256" key="1">
    <source>
        <dbReference type="SAM" id="MobiDB-lite"/>
    </source>
</evidence>
<organism evidence="2 3">
    <name type="scientific">Gigaspora margarita</name>
    <dbReference type="NCBI Taxonomy" id="4874"/>
    <lineage>
        <taxon>Eukaryota</taxon>
        <taxon>Fungi</taxon>
        <taxon>Fungi incertae sedis</taxon>
        <taxon>Mucoromycota</taxon>
        <taxon>Glomeromycotina</taxon>
        <taxon>Glomeromycetes</taxon>
        <taxon>Diversisporales</taxon>
        <taxon>Gigasporaceae</taxon>
        <taxon>Gigaspora</taxon>
    </lineage>
</organism>